<name>A0A4P6JRN6_KTERU</name>
<dbReference type="SUPFAM" id="SSF52743">
    <property type="entry name" value="Subtilisin-like"/>
    <property type="match status" value="1"/>
</dbReference>
<comment type="similarity">
    <text evidence="1 5">Belongs to the peptidase S8 family.</text>
</comment>
<dbReference type="EMBL" id="CP035758">
    <property type="protein sequence ID" value="QBD77486.1"/>
    <property type="molecule type" value="Genomic_DNA"/>
</dbReference>
<keyword evidence="4 5" id="KW-0720">Serine protease</keyword>
<evidence type="ECO:0000256" key="4">
    <source>
        <dbReference type="ARBA" id="ARBA00022825"/>
    </source>
</evidence>
<gene>
    <name evidence="7" type="ORF">EPA93_16405</name>
</gene>
<dbReference type="InterPro" id="IPR023827">
    <property type="entry name" value="Peptidase_S8_Asp-AS"/>
</dbReference>
<dbReference type="PANTHER" id="PTHR43806:SF11">
    <property type="entry name" value="CEREVISIN-RELATED"/>
    <property type="match status" value="1"/>
</dbReference>
<feature type="active site" description="Charge relay system" evidence="5">
    <location>
        <position position="233"/>
    </location>
</feature>
<feature type="active site" description="Charge relay system" evidence="5">
    <location>
        <position position="87"/>
    </location>
</feature>
<dbReference type="PROSITE" id="PS51892">
    <property type="entry name" value="SUBTILASE"/>
    <property type="match status" value="1"/>
</dbReference>
<organism evidence="7 8">
    <name type="scientific">Ktedonosporobacter rubrisoli</name>
    <dbReference type="NCBI Taxonomy" id="2509675"/>
    <lineage>
        <taxon>Bacteria</taxon>
        <taxon>Bacillati</taxon>
        <taxon>Chloroflexota</taxon>
        <taxon>Ktedonobacteria</taxon>
        <taxon>Ktedonobacterales</taxon>
        <taxon>Ktedonosporobacteraceae</taxon>
        <taxon>Ktedonosporobacter</taxon>
    </lineage>
</organism>
<evidence type="ECO:0000256" key="2">
    <source>
        <dbReference type="ARBA" id="ARBA00022670"/>
    </source>
</evidence>
<dbReference type="KEGG" id="kbs:EPA93_16405"/>
<evidence type="ECO:0000313" key="8">
    <source>
        <dbReference type="Proteomes" id="UP000290365"/>
    </source>
</evidence>
<keyword evidence="2 5" id="KW-0645">Protease</keyword>
<evidence type="ECO:0000259" key="6">
    <source>
        <dbReference type="Pfam" id="PF00082"/>
    </source>
</evidence>
<dbReference type="InterPro" id="IPR015500">
    <property type="entry name" value="Peptidase_S8_subtilisin-rel"/>
</dbReference>
<dbReference type="AlphaFoldDB" id="A0A4P6JRN6"/>
<dbReference type="GO" id="GO:0004252">
    <property type="term" value="F:serine-type endopeptidase activity"/>
    <property type="evidence" value="ECO:0007669"/>
    <property type="project" value="UniProtKB-UniRule"/>
</dbReference>
<evidence type="ECO:0000256" key="3">
    <source>
        <dbReference type="ARBA" id="ARBA00022801"/>
    </source>
</evidence>
<dbReference type="GO" id="GO:0006508">
    <property type="term" value="P:proteolysis"/>
    <property type="evidence" value="ECO:0007669"/>
    <property type="project" value="UniProtKB-KW"/>
</dbReference>
<dbReference type="Proteomes" id="UP000290365">
    <property type="component" value="Chromosome"/>
</dbReference>
<evidence type="ECO:0000256" key="1">
    <source>
        <dbReference type="ARBA" id="ARBA00011073"/>
    </source>
</evidence>
<keyword evidence="3 5" id="KW-0378">Hydrolase</keyword>
<dbReference type="Gene3D" id="3.40.50.200">
    <property type="entry name" value="Peptidase S8/S53 domain"/>
    <property type="match status" value="1"/>
</dbReference>
<feature type="domain" description="Peptidase S8/S53" evidence="6">
    <location>
        <begin position="39"/>
        <end position="266"/>
    </location>
</feature>
<dbReference type="Pfam" id="PF00082">
    <property type="entry name" value="Peptidase_S8"/>
    <property type="match status" value="1"/>
</dbReference>
<dbReference type="PANTHER" id="PTHR43806">
    <property type="entry name" value="PEPTIDASE S8"/>
    <property type="match status" value="1"/>
</dbReference>
<dbReference type="RefSeq" id="WP_129888542.1">
    <property type="nucleotide sequence ID" value="NZ_CP035758.1"/>
</dbReference>
<dbReference type="InterPro" id="IPR000209">
    <property type="entry name" value="Peptidase_S8/S53_dom"/>
</dbReference>
<evidence type="ECO:0000256" key="5">
    <source>
        <dbReference type="PROSITE-ProRule" id="PRU01240"/>
    </source>
</evidence>
<protein>
    <submittedName>
        <fullName evidence="7">Serine protease</fullName>
    </submittedName>
</protein>
<accession>A0A4P6JRN6</accession>
<dbReference type="InterPro" id="IPR036852">
    <property type="entry name" value="Peptidase_S8/S53_dom_sf"/>
</dbReference>
<feature type="active site" description="Charge relay system" evidence="5">
    <location>
        <position position="48"/>
    </location>
</feature>
<dbReference type="OrthoDB" id="9762689at2"/>
<evidence type="ECO:0000313" key="7">
    <source>
        <dbReference type="EMBL" id="QBD77486.1"/>
    </source>
</evidence>
<dbReference type="PRINTS" id="PR00723">
    <property type="entry name" value="SUBTILISIN"/>
</dbReference>
<sequence>MNGYLAWSSQFQSGVLPSIDLALSIDCISWDEACGGSTGKAVKVAVIDSGIDATHPAIGNVDGYVAVESGPTGLVYTTQPHTDVYGHGTACAGIIRAIAPECELYSVRVLGPALITTGDIFIAGLRWAIENGMHICNLSLGSTKKQYYAALHELADIAFFRRIMLVVAANNLPTPSFPSVYASVFSVAAHQDKEYDRYHYYYNPEPPIEFGAPGVDVRVPWLNHKWITITGNSFAAPHITGIVARIMGKHPYLTPFQLKVILRSLAANATR</sequence>
<dbReference type="InterPro" id="IPR050131">
    <property type="entry name" value="Peptidase_S8_subtilisin-like"/>
</dbReference>
<proteinExistence type="inferred from homology"/>
<dbReference type="PROSITE" id="PS00136">
    <property type="entry name" value="SUBTILASE_ASP"/>
    <property type="match status" value="1"/>
</dbReference>
<keyword evidence="8" id="KW-1185">Reference proteome</keyword>
<reference evidence="7 8" key="1">
    <citation type="submission" date="2019-01" db="EMBL/GenBank/DDBJ databases">
        <title>Ktedonosporobacter rubrisoli SCAWS-G2.</title>
        <authorList>
            <person name="Huang Y."/>
            <person name="Yan B."/>
        </authorList>
    </citation>
    <scope>NUCLEOTIDE SEQUENCE [LARGE SCALE GENOMIC DNA]</scope>
    <source>
        <strain evidence="7 8">SCAWS-G2</strain>
    </source>
</reference>